<reference evidence="1" key="2">
    <citation type="journal article" date="2018" name="Nature">
        <title>A major lineage of non-tailed dsDNA viruses as unrecognized killers of marine bacteria.</title>
        <authorList>
            <person name="Kauffman K.M."/>
            <person name="Hussain F.A."/>
            <person name="Yang J."/>
            <person name="Arevalo P."/>
            <person name="Brown J.M."/>
            <person name="Chang W.K."/>
            <person name="VanInsberghe D."/>
            <person name="Elsherbini J."/>
            <person name="Sharma R.S."/>
            <person name="Cutler M.B."/>
            <person name="Kelly L."/>
            <person name="Polz M.F."/>
        </authorList>
    </citation>
    <scope>NUCLEOTIDE SEQUENCE</scope>
    <source>
        <strain evidence="1">10N.222.46.E12</strain>
    </source>
</reference>
<protein>
    <recommendedName>
        <fullName evidence="2">DUF4393 domain-containing protein</fullName>
    </recommendedName>
</protein>
<name>A0A7Z1MJE7_9VIBR</name>
<evidence type="ECO:0000313" key="1">
    <source>
        <dbReference type="EMBL" id="PMP29009.1"/>
    </source>
</evidence>
<proteinExistence type="predicted"/>
<sequence>MEQENDLLGIKPVARAAEKSVDGLGVFLGKICMPVAEELGLYFQDKVKVWRASNAAKIEAKAEQIAIKNGGFEGKVVHPLLAWKIIENGSFADTPELQSVWAGLLSSSLNDDLDDSNHIFIDLVSQLTSIQVKIIEYSCLTANKYISSQGYIQADDLILDASIIFEVSGCNDIHRLDRELDHLNNLGLFSALGGGGFHPDNGTVILTPSPLSLQLFVRCCGANEDPVTFYKAKVKETTEPKEN</sequence>
<dbReference type="Pfam" id="PF14337">
    <property type="entry name" value="Abi_alpha"/>
    <property type="match status" value="1"/>
</dbReference>
<reference evidence="1" key="1">
    <citation type="submission" date="2016-07" db="EMBL/GenBank/DDBJ databases">
        <authorList>
            <person name="Kauffman K."/>
            <person name="Arevalo P."/>
            <person name="Polz M.F."/>
        </authorList>
    </citation>
    <scope>NUCLEOTIDE SEQUENCE</scope>
    <source>
        <strain evidence="1">10N.222.46.E12</strain>
    </source>
</reference>
<dbReference type="EMBL" id="MDBS01000029">
    <property type="protein sequence ID" value="PMP29009.1"/>
    <property type="molecule type" value="Genomic_DNA"/>
</dbReference>
<evidence type="ECO:0008006" key="2">
    <source>
        <dbReference type="Google" id="ProtNLM"/>
    </source>
</evidence>
<dbReference type="AlphaFoldDB" id="A0A7Z1MJE7"/>
<dbReference type="RefSeq" id="WP_016792787.1">
    <property type="nucleotide sequence ID" value="NZ_CP170006.1"/>
</dbReference>
<accession>A0A7Z1MJE7</accession>
<organism evidence="1">
    <name type="scientific">Vibrio cyclitrophicus</name>
    <dbReference type="NCBI Taxonomy" id="47951"/>
    <lineage>
        <taxon>Bacteria</taxon>
        <taxon>Pseudomonadati</taxon>
        <taxon>Pseudomonadota</taxon>
        <taxon>Gammaproteobacteria</taxon>
        <taxon>Vibrionales</taxon>
        <taxon>Vibrionaceae</taxon>
        <taxon>Vibrio</taxon>
    </lineage>
</organism>
<dbReference type="InterPro" id="IPR025506">
    <property type="entry name" value="Abi_alpha"/>
</dbReference>
<comment type="caution">
    <text evidence="1">The sequence shown here is derived from an EMBL/GenBank/DDBJ whole genome shotgun (WGS) entry which is preliminary data.</text>
</comment>
<gene>
    <name evidence="1" type="ORF">BCS90_18615</name>
</gene>